<evidence type="ECO:0000256" key="7">
    <source>
        <dbReference type="ARBA" id="ARBA00023136"/>
    </source>
</evidence>
<evidence type="ECO:0000256" key="6">
    <source>
        <dbReference type="ARBA" id="ARBA00022989"/>
    </source>
</evidence>
<dbReference type="GO" id="GO:0016020">
    <property type="term" value="C:membrane"/>
    <property type="evidence" value="ECO:0007669"/>
    <property type="project" value="UniProtKB-SubCell"/>
</dbReference>
<gene>
    <name evidence="10" type="ORF">CTI12_AA083770</name>
</gene>
<dbReference type="InterPro" id="IPR001611">
    <property type="entry name" value="Leu-rich_rpt"/>
</dbReference>
<dbReference type="SUPFAM" id="SSF52058">
    <property type="entry name" value="L domain-like"/>
    <property type="match status" value="1"/>
</dbReference>
<evidence type="ECO:0000256" key="1">
    <source>
        <dbReference type="ARBA" id="ARBA00004479"/>
    </source>
</evidence>
<dbReference type="Pfam" id="PF08263">
    <property type="entry name" value="LRRNT_2"/>
    <property type="match status" value="1"/>
</dbReference>
<accession>A0A2U1Q1Y4</accession>
<evidence type="ECO:0000259" key="9">
    <source>
        <dbReference type="Pfam" id="PF08263"/>
    </source>
</evidence>
<comment type="subcellular location">
    <subcellularLocation>
        <location evidence="1">Membrane</location>
        <topology evidence="1">Single-pass type I membrane protein</topology>
    </subcellularLocation>
</comment>
<keyword evidence="6" id="KW-1133">Transmembrane helix</keyword>
<keyword evidence="11" id="KW-1185">Reference proteome</keyword>
<dbReference type="InterPro" id="IPR013210">
    <property type="entry name" value="LRR_N_plant-typ"/>
</dbReference>
<evidence type="ECO:0000313" key="10">
    <source>
        <dbReference type="EMBL" id="PWA91997.1"/>
    </source>
</evidence>
<keyword evidence="7" id="KW-0472">Membrane</keyword>
<evidence type="ECO:0000256" key="4">
    <source>
        <dbReference type="ARBA" id="ARBA00022729"/>
    </source>
</evidence>
<comment type="caution">
    <text evidence="10">The sequence shown here is derived from an EMBL/GenBank/DDBJ whole genome shotgun (WGS) entry which is preliminary data.</text>
</comment>
<keyword evidence="3" id="KW-0812">Transmembrane</keyword>
<dbReference type="EMBL" id="PKPP01000500">
    <property type="protein sequence ID" value="PWA91997.1"/>
    <property type="molecule type" value="Genomic_DNA"/>
</dbReference>
<dbReference type="InterPro" id="IPR046956">
    <property type="entry name" value="RLP23-like"/>
</dbReference>
<dbReference type="InterPro" id="IPR032675">
    <property type="entry name" value="LRR_dom_sf"/>
</dbReference>
<keyword evidence="10" id="KW-0675">Receptor</keyword>
<keyword evidence="8" id="KW-0325">Glycoprotein</keyword>
<dbReference type="AlphaFoldDB" id="A0A2U1Q1Y4"/>
<dbReference type="PANTHER" id="PTHR48061">
    <property type="entry name" value="LEUCINE-RICH REPEAT RECEPTOR PROTEIN KINASE EMS1-LIKE-RELATED"/>
    <property type="match status" value="1"/>
</dbReference>
<evidence type="ECO:0000256" key="3">
    <source>
        <dbReference type="ARBA" id="ARBA00022692"/>
    </source>
</evidence>
<dbReference type="Gene3D" id="3.80.10.10">
    <property type="entry name" value="Ribonuclease Inhibitor"/>
    <property type="match status" value="1"/>
</dbReference>
<keyword evidence="2" id="KW-0433">Leucine-rich repeat</keyword>
<dbReference type="OrthoDB" id="1394818at2759"/>
<evidence type="ECO:0000313" key="11">
    <source>
        <dbReference type="Proteomes" id="UP000245207"/>
    </source>
</evidence>
<proteinExistence type="predicted"/>
<dbReference type="Proteomes" id="UP000245207">
    <property type="component" value="Unassembled WGS sequence"/>
</dbReference>
<protein>
    <submittedName>
        <fullName evidence="10">Receptor like protein 7</fullName>
    </submittedName>
</protein>
<evidence type="ECO:0000256" key="2">
    <source>
        <dbReference type="ARBA" id="ARBA00022614"/>
    </source>
</evidence>
<name>A0A2U1Q1Y4_ARTAN</name>
<dbReference type="STRING" id="35608.A0A2U1Q1Y4"/>
<organism evidence="10 11">
    <name type="scientific">Artemisia annua</name>
    <name type="common">Sweet wormwood</name>
    <dbReference type="NCBI Taxonomy" id="35608"/>
    <lineage>
        <taxon>Eukaryota</taxon>
        <taxon>Viridiplantae</taxon>
        <taxon>Streptophyta</taxon>
        <taxon>Embryophyta</taxon>
        <taxon>Tracheophyta</taxon>
        <taxon>Spermatophyta</taxon>
        <taxon>Magnoliopsida</taxon>
        <taxon>eudicotyledons</taxon>
        <taxon>Gunneridae</taxon>
        <taxon>Pentapetalae</taxon>
        <taxon>asterids</taxon>
        <taxon>campanulids</taxon>
        <taxon>Asterales</taxon>
        <taxon>Asteraceae</taxon>
        <taxon>Asteroideae</taxon>
        <taxon>Anthemideae</taxon>
        <taxon>Artemisiinae</taxon>
        <taxon>Artemisia</taxon>
    </lineage>
</organism>
<keyword evidence="5" id="KW-0677">Repeat</keyword>
<reference evidence="10 11" key="1">
    <citation type="journal article" date="2018" name="Mol. Plant">
        <title>The genome of Artemisia annua provides insight into the evolution of Asteraceae family and artemisinin biosynthesis.</title>
        <authorList>
            <person name="Shen Q."/>
            <person name="Zhang L."/>
            <person name="Liao Z."/>
            <person name="Wang S."/>
            <person name="Yan T."/>
            <person name="Shi P."/>
            <person name="Liu M."/>
            <person name="Fu X."/>
            <person name="Pan Q."/>
            <person name="Wang Y."/>
            <person name="Lv Z."/>
            <person name="Lu X."/>
            <person name="Zhang F."/>
            <person name="Jiang W."/>
            <person name="Ma Y."/>
            <person name="Chen M."/>
            <person name="Hao X."/>
            <person name="Li L."/>
            <person name="Tang Y."/>
            <person name="Lv G."/>
            <person name="Zhou Y."/>
            <person name="Sun X."/>
            <person name="Brodelius P.E."/>
            <person name="Rose J.K.C."/>
            <person name="Tang K."/>
        </authorList>
    </citation>
    <scope>NUCLEOTIDE SEQUENCE [LARGE SCALE GENOMIC DNA]</scope>
    <source>
        <strain evidence="11">cv. Huhao1</strain>
        <tissue evidence="10">Leaf</tissue>
    </source>
</reference>
<evidence type="ECO:0000256" key="8">
    <source>
        <dbReference type="ARBA" id="ARBA00023180"/>
    </source>
</evidence>
<dbReference type="PANTHER" id="PTHR48061:SF51">
    <property type="entry name" value="RECEPTOR LIKE PROTEIN 30-LIKE"/>
    <property type="match status" value="1"/>
</dbReference>
<dbReference type="Pfam" id="PF00560">
    <property type="entry name" value="LRR_1"/>
    <property type="match status" value="2"/>
</dbReference>
<keyword evidence="4" id="KW-0732">Signal</keyword>
<sequence>MSNKPPNKLIQLKNELRFDSSLSQKLVSWKPSATDCCSWKGVTCSIDGQVIGLDLRNETISGGIDDYSVLFSLDSLESLNLAENYFNFTKIPTRFGSLASLLHLNLSNSMFSGQIPEDLSQLTRLEVVDLSSRFSYRIHSLKLENPSLATLVRNLNF</sequence>
<feature type="domain" description="Leucine-rich repeat-containing N-terminal plant-type" evidence="9">
    <location>
        <begin position="9"/>
        <end position="45"/>
    </location>
</feature>
<evidence type="ECO:0000256" key="5">
    <source>
        <dbReference type="ARBA" id="ARBA00022737"/>
    </source>
</evidence>